<sequence length="895" mass="97192">MPPERPVVIEILDDDPAENENDKAVDRLIQLREEYGNVPHKPIKIEDESGNDDVGEGPVEVPGPVFRGGRSFIDLTLTGDDSDNEVPARHPTAGPVRPLVRPLEAHQTRLNSCVISGEAIEEGDLVELRPIEDFAGTLYDKVEFLEVRQLFTDGGKTVLRGVPYIRTRNMNALLIRKRNEVCRFLQNDESEDAGDDHGLIDVGPEDVVGWRSFIITNAPYPEFRDLANDNLLVCRWQFTISYACAADRVSETRAKAYEMRHLRASDIPKLRYRRADGDNITAWRGGKIPGGSYFLPMGRANENDDTLGELRDAAAPGTIPDGRQQQYAAADLFCGAGGTSCGMRAAGFRIEYAVDHWQHACSTYEHNFPSTVLFQNEIFDFIQNAEPMHVDVLHLSPPCQFFSPAHTKEGNNDEVNSAALFSCKAAVEKLKPRVFTLEQTFGLASARAHQGYFAALIHGFTELGYSVRWSQVPLADWDADRLGPTVTTSGVTSVHFSGTRRFTDRELACIQGFPLDFHFQGNCVKKQIGNAFPPTVVEHLFRHLRQQLRKADGLDNGDDDDSDRAAAAAGVAQHPTVKRRRRARSASTALATASERDGLKKENRPLDGSPGPAGIATAGAATPSDRPRTQKRPETIDLTLIDDRPIPIRLSPVATRHPRLQQPPKKTQAAPVIVIDSDTDPEPQSPAAAAASRKHTQQENKHEENAPAPVPVVKQEGNERDDDDTAAAAVNRSSRSSSRSSSATLLDELTEITNRYSSNNSGNGTRHGSPSRAALLGELSDITNRHNSSNNNNHHTGGPSSAAALLGELTNITNRYSNINNNINRGRPVSSSSMSSSSSIATSLGVGNVSLSATAGNSPSSSGGSSSGEGQVAKNGGAGVGKKRSFQCVDLTYDD</sequence>
<keyword evidence="4" id="KW-0949">S-adenosyl-L-methionine</keyword>
<dbReference type="eggNOG" id="ENOG502SB19">
    <property type="taxonomic scope" value="Eukaryota"/>
</dbReference>
<feature type="compositionally biased region" description="Basic and acidic residues" evidence="5">
    <location>
        <begin position="625"/>
        <end position="643"/>
    </location>
</feature>
<feature type="compositionally biased region" description="Basic and acidic residues" evidence="5">
    <location>
        <begin position="594"/>
        <end position="605"/>
    </location>
</feature>
<dbReference type="VEuPathDB" id="FungiDB:MAPG_02211"/>
<dbReference type="PANTHER" id="PTHR10629:SF52">
    <property type="entry name" value="DNA (CYTOSINE-5)-METHYLTRANSFERASE 1"/>
    <property type="match status" value="1"/>
</dbReference>
<dbReference type="InterPro" id="IPR018117">
    <property type="entry name" value="C5_DNA_meth_AS"/>
</dbReference>
<feature type="compositionally biased region" description="Low complexity" evidence="5">
    <location>
        <begin position="56"/>
        <end position="65"/>
    </location>
</feature>
<reference evidence="7" key="5">
    <citation type="submission" date="2015-06" db="UniProtKB">
        <authorList>
            <consortium name="EnsemblFungi"/>
        </authorList>
    </citation>
    <scope>IDENTIFICATION</scope>
    <source>
        <strain evidence="7">ATCC 64411</strain>
    </source>
</reference>
<reference evidence="8" key="1">
    <citation type="submission" date="2010-05" db="EMBL/GenBank/DDBJ databases">
        <title>The genome sequence of Magnaporthe poae strain ATCC 64411.</title>
        <authorList>
            <person name="Ma L.-J."/>
            <person name="Dead R."/>
            <person name="Young S."/>
            <person name="Zeng Q."/>
            <person name="Koehrsen M."/>
            <person name="Alvarado L."/>
            <person name="Berlin A."/>
            <person name="Chapman S.B."/>
            <person name="Chen Z."/>
            <person name="Freedman E."/>
            <person name="Gellesch M."/>
            <person name="Goldberg J."/>
            <person name="Griggs A."/>
            <person name="Gujja S."/>
            <person name="Heilman E.R."/>
            <person name="Heiman D."/>
            <person name="Hepburn T."/>
            <person name="Howarth C."/>
            <person name="Jen D."/>
            <person name="Larson L."/>
            <person name="Mehta T."/>
            <person name="Neiman D."/>
            <person name="Pearson M."/>
            <person name="Roberts A."/>
            <person name="Saif S."/>
            <person name="Shea T."/>
            <person name="Shenoy N."/>
            <person name="Sisk P."/>
            <person name="Stolte C."/>
            <person name="Sykes S."/>
            <person name="Walk T."/>
            <person name="White J."/>
            <person name="Yandava C."/>
            <person name="Haas B."/>
            <person name="Nusbaum C."/>
            <person name="Birren B."/>
        </authorList>
    </citation>
    <scope>NUCLEOTIDE SEQUENCE [LARGE SCALE GENOMIC DNA]</scope>
    <source>
        <strain evidence="8">ATCC 64411 / 73-15</strain>
    </source>
</reference>
<keyword evidence="8" id="KW-1185">Reference proteome</keyword>
<dbReference type="InterPro" id="IPR050390">
    <property type="entry name" value="C5-Methyltransferase"/>
</dbReference>
<dbReference type="GO" id="GO:0003886">
    <property type="term" value="F:DNA (cytosine-5-)-methyltransferase activity"/>
    <property type="evidence" value="ECO:0007669"/>
    <property type="project" value="UniProtKB-EC"/>
</dbReference>
<evidence type="ECO:0000313" key="6">
    <source>
        <dbReference type="EMBL" id="KLU83146.1"/>
    </source>
</evidence>
<feature type="region of interest" description="Disordered" evidence="5">
    <location>
        <begin position="676"/>
        <end position="744"/>
    </location>
</feature>
<dbReference type="EnsemblFungi" id="MAPG_02211T0">
    <property type="protein sequence ID" value="MAPG_02211T0"/>
    <property type="gene ID" value="MAPG_02211"/>
</dbReference>
<feature type="region of interest" description="Disordered" evidence="5">
    <location>
        <begin position="783"/>
        <end position="802"/>
    </location>
</feature>
<dbReference type="OrthoDB" id="414133at2759"/>
<dbReference type="InterPro" id="IPR029063">
    <property type="entry name" value="SAM-dependent_MTases_sf"/>
</dbReference>
<evidence type="ECO:0000256" key="5">
    <source>
        <dbReference type="SAM" id="MobiDB-lite"/>
    </source>
</evidence>
<keyword evidence="2" id="KW-0489">Methyltransferase</keyword>
<evidence type="ECO:0000256" key="4">
    <source>
        <dbReference type="ARBA" id="ARBA00022691"/>
    </source>
</evidence>
<evidence type="ECO:0000256" key="1">
    <source>
        <dbReference type="ARBA" id="ARBA00011975"/>
    </source>
</evidence>
<dbReference type="Proteomes" id="UP000011715">
    <property type="component" value="Unassembled WGS sequence"/>
</dbReference>
<dbReference type="AlphaFoldDB" id="A0A0C4DQR5"/>
<evidence type="ECO:0000313" key="8">
    <source>
        <dbReference type="Proteomes" id="UP000011715"/>
    </source>
</evidence>
<dbReference type="GO" id="GO:0003677">
    <property type="term" value="F:DNA binding"/>
    <property type="evidence" value="ECO:0007669"/>
    <property type="project" value="TreeGrafter"/>
</dbReference>
<dbReference type="SUPFAM" id="SSF53335">
    <property type="entry name" value="S-adenosyl-L-methionine-dependent methyltransferases"/>
    <property type="match status" value="1"/>
</dbReference>
<dbReference type="GO" id="GO:0005634">
    <property type="term" value="C:nucleus"/>
    <property type="evidence" value="ECO:0007669"/>
    <property type="project" value="TreeGrafter"/>
</dbReference>
<dbReference type="EMBL" id="ADBL01000565">
    <property type="status" value="NOT_ANNOTATED_CDS"/>
    <property type="molecule type" value="Genomic_DNA"/>
</dbReference>
<feature type="compositionally biased region" description="Low complexity" evidence="5">
    <location>
        <begin position="850"/>
        <end position="875"/>
    </location>
</feature>
<dbReference type="PROSITE" id="PS00095">
    <property type="entry name" value="C5_MTASE_2"/>
    <property type="match status" value="1"/>
</dbReference>
<dbReference type="InterPro" id="IPR001525">
    <property type="entry name" value="C5_MeTfrase"/>
</dbReference>
<keyword evidence="3" id="KW-0808">Transferase</keyword>
<reference evidence="6" key="3">
    <citation type="submission" date="2011-03" db="EMBL/GenBank/DDBJ databases">
        <title>Annotation of Magnaporthe poae ATCC 64411.</title>
        <authorList>
            <person name="Ma L.-J."/>
            <person name="Dead R."/>
            <person name="Young S.K."/>
            <person name="Zeng Q."/>
            <person name="Gargeya S."/>
            <person name="Fitzgerald M."/>
            <person name="Haas B."/>
            <person name="Abouelleil A."/>
            <person name="Alvarado L."/>
            <person name="Arachchi H.M."/>
            <person name="Berlin A."/>
            <person name="Brown A."/>
            <person name="Chapman S.B."/>
            <person name="Chen Z."/>
            <person name="Dunbar C."/>
            <person name="Freedman E."/>
            <person name="Gearin G."/>
            <person name="Gellesch M."/>
            <person name="Goldberg J."/>
            <person name="Griggs A."/>
            <person name="Gujja S."/>
            <person name="Heiman D."/>
            <person name="Howarth C."/>
            <person name="Larson L."/>
            <person name="Lui A."/>
            <person name="MacDonald P.J.P."/>
            <person name="Mehta T."/>
            <person name="Montmayeur A."/>
            <person name="Murphy C."/>
            <person name="Neiman D."/>
            <person name="Pearson M."/>
            <person name="Priest M."/>
            <person name="Roberts A."/>
            <person name="Saif S."/>
            <person name="Shea T."/>
            <person name="Shenoy N."/>
            <person name="Sisk P."/>
            <person name="Stolte C."/>
            <person name="Sykes S."/>
            <person name="Yandava C."/>
            <person name="Wortman J."/>
            <person name="Nusbaum C."/>
            <person name="Birren B."/>
        </authorList>
    </citation>
    <scope>NUCLEOTIDE SEQUENCE</scope>
    <source>
        <strain evidence="6">ATCC 64411</strain>
    </source>
</reference>
<feature type="compositionally biased region" description="Low complexity" evidence="5">
    <location>
        <begin position="785"/>
        <end position="795"/>
    </location>
</feature>
<proteinExistence type="predicted"/>
<evidence type="ECO:0000313" key="7">
    <source>
        <dbReference type="EnsemblFungi" id="MAPG_02211T0"/>
    </source>
</evidence>
<feature type="compositionally biased region" description="Basic and acidic residues" evidence="5">
    <location>
        <begin position="696"/>
        <end position="705"/>
    </location>
</feature>
<dbReference type="PROSITE" id="PS00094">
    <property type="entry name" value="C5_MTASE_1"/>
    <property type="match status" value="1"/>
</dbReference>
<evidence type="ECO:0000256" key="2">
    <source>
        <dbReference type="ARBA" id="ARBA00022603"/>
    </source>
</evidence>
<feature type="region of interest" description="Disordered" evidence="5">
    <location>
        <begin position="39"/>
        <end position="66"/>
    </location>
</feature>
<feature type="region of interest" description="Disordered" evidence="5">
    <location>
        <begin position="820"/>
        <end position="881"/>
    </location>
</feature>
<dbReference type="Pfam" id="PF00145">
    <property type="entry name" value="DNA_methylase"/>
    <property type="match status" value="2"/>
</dbReference>
<name>A0A0C4DQR5_MAGP6</name>
<organism evidence="7 8">
    <name type="scientific">Magnaporthiopsis poae (strain ATCC 64411 / 73-15)</name>
    <name type="common">Kentucky bluegrass fungus</name>
    <name type="synonym">Magnaporthe poae</name>
    <dbReference type="NCBI Taxonomy" id="644358"/>
    <lineage>
        <taxon>Eukaryota</taxon>
        <taxon>Fungi</taxon>
        <taxon>Dikarya</taxon>
        <taxon>Ascomycota</taxon>
        <taxon>Pezizomycotina</taxon>
        <taxon>Sordariomycetes</taxon>
        <taxon>Sordariomycetidae</taxon>
        <taxon>Magnaporthales</taxon>
        <taxon>Magnaporthaceae</taxon>
        <taxon>Magnaporthiopsis</taxon>
    </lineage>
</organism>
<evidence type="ECO:0000256" key="3">
    <source>
        <dbReference type="ARBA" id="ARBA00022679"/>
    </source>
</evidence>
<reference evidence="6" key="2">
    <citation type="submission" date="2010-05" db="EMBL/GenBank/DDBJ databases">
        <title>The Genome Sequence of Magnaporthe poae strain ATCC 64411.</title>
        <authorList>
            <consortium name="The Broad Institute Genome Sequencing Platform"/>
            <consortium name="Broad Institute Genome Sequencing Center for Infectious Disease"/>
            <person name="Ma L.-J."/>
            <person name="Dead R."/>
            <person name="Young S."/>
            <person name="Zeng Q."/>
            <person name="Koehrsen M."/>
            <person name="Alvarado L."/>
            <person name="Berlin A."/>
            <person name="Chapman S.B."/>
            <person name="Chen Z."/>
            <person name="Freedman E."/>
            <person name="Gellesch M."/>
            <person name="Goldberg J."/>
            <person name="Griggs A."/>
            <person name="Gujja S."/>
            <person name="Heilman E.R."/>
            <person name="Heiman D."/>
            <person name="Hepburn T."/>
            <person name="Howarth C."/>
            <person name="Jen D."/>
            <person name="Larson L."/>
            <person name="Mehta T."/>
            <person name="Neiman D."/>
            <person name="Pearson M."/>
            <person name="Roberts A."/>
            <person name="Saif S."/>
            <person name="Shea T."/>
            <person name="Shenoy N."/>
            <person name="Sisk P."/>
            <person name="Stolte C."/>
            <person name="Sykes S."/>
            <person name="Walk T."/>
            <person name="White J."/>
            <person name="Yandava C."/>
            <person name="Haas B."/>
            <person name="Nusbaum C."/>
            <person name="Birren B."/>
        </authorList>
    </citation>
    <scope>NUCLEOTIDE SEQUENCE</scope>
    <source>
        <strain evidence="6">ATCC 64411</strain>
    </source>
</reference>
<feature type="compositionally biased region" description="Low complexity" evidence="5">
    <location>
        <begin position="820"/>
        <end position="839"/>
    </location>
</feature>
<feature type="region of interest" description="Disordered" evidence="5">
    <location>
        <begin position="552"/>
        <end position="643"/>
    </location>
</feature>
<dbReference type="EMBL" id="GL876967">
    <property type="protein sequence ID" value="KLU83146.1"/>
    <property type="molecule type" value="Genomic_DNA"/>
</dbReference>
<dbReference type="GO" id="GO:0044027">
    <property type="term" value="P:negative regulation of gene expression via chromosomal CpG island methylation"/>
    <property type="evidence" value="ECO:0007669"/>
    <property type="project" value="TreeGrafter"/>
</dbReference>
<dbReference type="InterPro" id="IPR031303">
    <property type="entry name" value="C5_meth_CS"/>
</dbReference>
<dbReference type="Gene3D" id="3.40.50.150">
    <property type="entry name" value="Vaccinia Virus protein VP39"/>
    <property type="match status" value="1"/>
</dbReference>
<dbReference type="GO" id="GO:0032259">
    <property type="term" value="P:methylation"/>
    <property type="evidence" value="ECO:0007669"/>
    <property type="project" value="UniProtKB-KW"/>
</dbReference>
<reference evidence="7" key="4">
    <citation type="journal article" date="2015" name="G3 (Bethesda)">
        <title>Genome sequences of three phytopathogenic species of the Magnaporthaceae family of fungi.</title>
        <authorList>
            <person name="Okagaki L.H."/>
            <person name="Nunes C.C."/>
            <person name="Sailsbery J."/>
            <person name="Clay B."/>
            <person name="Brown D."/>
            <person name="John T."/>
            <person name="Oh Y."/>
            <person name="Young N."/>
            <person name="Fitzgerald M."/>
            <person name="Haas B.J."/>
            <person name="Zeng Q."/>
            <person name="Young S."/>
            <person name="Adiconis X."/>
            <person name="Fan L."/>
            <person name="Levin J.Z."/>
            <person name="Mitchell T.K."/>
            <person name="Okubara P.A."/>
            <person name="Farman M.L."/>
            <person name="Kohn L.M."/>
            <person name="Birren B."/>
            <person name="Ma L.-J."/>
            <person name="Dean R.A."/>
        </authorList>
    </citation>
    <scope>NUCLEOTIDE SEQUENCE</scope>
    <source>
        <strain evidence="7">ATCC 64411 / 73-15</strain>
    </source>
</reference>
<dbReference type="EC" id="2.1.1.37" evidence="1"/>
<accession>A0A0C4DQR5</accession>
<dbReference type="STRING" id="644358.A0A0C4DQR5"/>
<dbReference type="PANTHER" id="PTHR10629">
    <property type="entry name" value="CYTOSINE-SPECIFIC METHYLTRANSFERASE"/>
    <property type="match status" value="1"/>
</dbReference>
<gene>
    <name evidence="6" type="ORF">MAPG_02211</name>
</gene>
<feature type="compositionally biased region" description="Low complexity" evidence="5">
    <location>
        <begin position="732"/>
        <end position="742"/>
    </location>
</feature>
<protein>
    <recommendedName>
        <fullName evidence="1">DNA (cytosine-5-)-methyltransferase</fullName>
        <ecNumber evidence="1">2.1.1.37</ecNumber>
    </recommendedName>
</protein>
<feature type="compositionally biased region" description="Low complexity" evidence="5">
    <location>
        <begin position="608"/>
        <end position="624"/>
    </location>
</feature>